<dbReference type="InterPro" id="IPR050821">
    <property type="entry name" value="Cytosolic_carboxypeptidase"/>
</dbReference>
<dbReference type="PANTHER" id="PTHR12756:SF11">
    <property type="entry name" value="CYTOSOLIC CARBOXYPEPTIDASE 1"/>
    <property type="match status" value="1"/>
</dbReference>
<comment type="similarity">
    <text evidence="2 3">Belongs to the peptidase M14 family.</text>
</comment>
<proteinExistence type="inferred from homology"/>
<accession>G0QRL2</accession>
<dbReference type="RefSeq" id="XP_004035619.1">
    <property type="nucleotide sequence ID" value="XM_004035571.1"/>
</dbReference>
<organism evidence="5 6">
    <name type="scientific">Ichthyophthirius multifiliis</name>
    <name type="common">White spot disease agent</name>
    <name type="synonym">Ich</name>
    <dbReference type="NCBI Taxonomy" id="5932"/>
    <lineage>
        <taxon>Eukaryota</taxon>
        <taxon>Sar</taxon>
        <taxon>Alveolata</taxon>
        <taxon>Ciliophora</taxon>
        <taxon>Intramacronucleata</taxon>
        <taxon>Oligohymenophorea</taxon>
        <taxon>Hymenostomatida</taxon>
        <taxon>Ophryoglenina</taxon>
        <taxon>Ichthyophthirius</taxon>
    </lineage>
</organism>
<dbReference type="Gene3D" id="2.60.40.3120">
    <property type="match status" value="1"/>
</dbReference>
<dbReference type="InterPro" id="IPR040626">
    <property type="entry name" value="Pepdidase_M14_N"/>
</dbReference>
<dbReference type="GO" id="GO:0008270">
    <property type="term" value="F:zinc ion binding"/>
    <property type="evidence" value="ECO:0007669"/>
    <property type="project" value="InterPro"/>
</dbReference>
<evidence type="ECO:0000259" key="4">
    <source>
        <dbReference type="PROSITE" id="PS52035"/>
    </source>
</evidence>
<keyword evidence="6" id="KW-1185">Reference proteome</keyword>
<dbReference type="InterPro" id="IPR000834">
    <property type="entry name" value="Peptidase_M14"/>
</dbReference>
<dbReference type="STRING" id="857967.G0QRL2"/>
<evidence type="ECO:0000256" key="3">
    <source>
        <dbReference type="PROSITE-ProRule" id="PRU01379"/>
    </source>
</evidence>
<dbReference type="PROSITE" id="PS52035">
    <property type="entry name" value="PEPTIDASE_M14"/>
    <property type="match status" value="1"/>
</dbReference>
<dbReference type="GO" id="GO:0006508">
    <property type="term" value="P:proteolysis"/>
    <property type="evidence" value="ECO:0007669"/>
    <property type="project" value="InterPro"/>
</dbReference>
<evidence type="ECO:0000313" key="6">
    <source>
        <dbReference type="Proteomes" id="UP000008983"/>
    </source>
</evidence>
<dbReference type="eggNOG" id="KOG3641">
    <property type="taxonomic scope" value="Eukaryota"/>
</dbReference>
<dbReference type="InParanoid" id="G0QRL2"/>
<dbReference type="EMBL" id="GL983776">
    <property type="protein sequence ID" value="EGR32133.1"/>
    <property type="molecule type" value="Genomic_DNA"/>
</dbReference>
<keyword evidence="5" id="KW-0645">Protease</keyword>
<comment type="cofactor">
    <cofactor evidence="1">
        <name>Zn(2+)</name>
        <dbReference type="ChEBI" id="CHEBI:29105"/>
    </cofactor>
</comment>
<protein>
    <submittedName>
        <fullName evidence="5">Zinc carboxypeptidase family protein, putative</fullName>
    </submittedName>
</protein>
<dbReference type="Pfam" id="PF00246">
    <property type="entry name" value="Peptidase_M14"/>
    <property type="match status" value="1"/>
</dbReference>
<name>G0QRL2_ICHMU</name>
<dbReference type="SUPFAM" id="SSF53187">
    <property type="entry name" value="Zn-dependent exopeptidases"/>
    <property type="match status" value="1"/>
</dbReference>
<dbReference type="OrthoDB" id="10253041at2759"/>
<dbReference type="Proteomes" id="UP000008983">
    <property type="component" value="Unassembled WGS sequence"/>
</dbReference>
<reference evidence="5 6" key="1">
    <citation type="submission" date="2011-07" db="EMBL/GenBank/DDBJ databases">
        <authorList>
            <person name="Coyne R."/>
            <person name="Brami D."/>
            <person name="Johnson J."/>
            <person name="Hostetler J."/>
            <person name="Hannick L."/>
            <person name="Clark T."/>
            <person name="Cassidy-Hanley D."/>
            <person name="Inman J."/>
        </authorList>
    </citation>
    <scope>NUCLEOTIDE SEQUENCE [LARGE SCALE GENOMIC DNA]</scope>
    <source>
        <strain evidence="5 6">G5</strain>
    </source>
</reference>
<dbReference type="PANTHER" id="PTHR12756">
    <property type="entry name" value="CYTOSOLIC CARBOXYPEPTIDASE"/>
    <property type="match status" value="1"/>
</dbReference>
<feature type="domain" description="Peptidase M14" evidence="4">
    <location>
        <begin position="279"/>
        <end position="546"/>
    </location>
</feature>
<evidence type="ECO:0000313" key="5">
    <source>
        <dbReference type="EMBL" id="EGR32133.1"/>
    </source>
</evidence>
<dbReference type="Pfam" id="PF18027">
    <property type="entry name" value="Pepdidase_M14_N"/>
    <property type="match status" value="1"/>
</dbReference>
<dbReference type="AlphaFoldDB" id="G0QRL2"/>
<evidence type="ECO:0000256" key="1">
    <source>
        <dbReference type="ARBA" id="ARBA00001947"/>
    </source>
</evidence>
<keyword evidence="5" id="KW-0121">Carboxypeptidase</keyword>
<keyword evidence="5" id="KW-0378">Hydrolase</keyword>
<sequence length="848" mass="102485">MLLKKGIFIDHQCKPDDFFRCKICGKLLKWVYYGNVRIYEPYQIIYYDFSYIVNEEKQDNDIMNRNFTEIKYLIKQREFALYMLNREQGYGFLDFFHQKKQQISRNLQNLCITGDEICKELEFYSDFENGNMNSVIINKNLKKAKIILKSDTNSLGFTQWFYFGVKFWGEQNSIVNFEILNSRKNKNLFQIGMPIYIGSIVQNDQDNQQLIWEKSNVKLQYKKSQFHRKNEQQTDYFYSLNFDFQFQKQGERVLFSYHKPYTFTDLVSFLENKEQYLRKQQNITEEFNLKTRSLTIQSESIFYKKEIIGGSRLGLSIFGIEISSSKKKKESLDYEKRKIIVFQGRQHPSESPSSLIIQGIIDFLLNMEDQISNKLKDLFIFKIFPMINPDGVFVGNSRTNISGFDLNKQWEDTSETLQPEIYFLKEYFRQIKKQEIFAFLDIHSSASNKNAFAFGCENQEINSNFQWVSNRVLMKIMHESMPYFNYFQCKFSVKNQECARVYFWKKLKAIFSFNFDVSFSGLKKISIFNQMRQRNQKKINLFLNWKMKSLIMMSLWNQKIKFLNKLMMKIIIKYYLIILKRKIMIMIMINHQKMKKKTKMKVLFFNIKKTKTLIIKKQKTKILQYKKMIIMKIFVFKKQKMQTQIFKIIIKMKILQIKIINTKKIKTNRIQYSLMINNIYKWDKTYALIYQNLVQCILLCKKKYQIIKQKIQFQTKKYKIQKQKKTQKIQLKKILLFFLLKNRFQEKTLLEEKELEYDTDSQPEDDLLYENRSIKLKQENMIEELTDENIQQRQLLYQQIQQKFKSDKYQEFLDVLTQNELNLLLQGKLTIDEFGNITRKKNNDDNDY</sequence>
<dbReference type="GO" id="GO:0004181">
    <property type="term" value="F:metallocarboxypeptidase activity"/>
    <property type="evidence" value="ECO:0007669"/>
    <property type="project" value="InterPro"/>
</dbReference>
<dbReference type="GeneID" id="14908301"/>
<gene>
    <name evidence="5" type="ORF">IMG5_094980</name>
</gene>
<comment type="caution">
    <text evidence="3">Lacks conserved residue(s) required for the propagation of feature annotation.</text>
</comment>
<evidence type="ECO:0000256" key="2">
    <source>
        <dbReference type="ARBA" id="ARBA00005988"/>
    </source>
</evidence>
<dbReference type="Gene3D" id="3.40.630.10">
    <property type="entry name" value="Zn peptidases"/>
    <property type="match status" value="1"/>
</dbReference>